<dbReference type="VEuPathDB" id="FungiDB:QG37_01800"/>
<name>A0A0L0P3P1_CANAR</name>
<accession>A0A0L0P3P1</accession>
<organism evidence="1 2">
    <name type="scientific">Candidozyma auris</name>
    <name type="common">Yeast</name>
    <name type="synonym">Candida auris</name>
    <dbReference type="NCBI Taxonomy" id="498019"/>
    <lineage>
        <taxon>Eukaryota</taxon>
        <taxon>Fungi</taxon>
        <taxon>Dikarya</taxon>
        <taxon>Ascomycota</taxon>
        <taxon>Saccharomycotina</taxon>
        <taxon>Pichiomycetes</taxon>
        <taxon>Metschnikowiaceae</taxon>
        <taxon>Candidozyma</taxon>
    </lineage>
</organism>
<evidence type="ECO:0000313" key="1">
    <source>
        <dbReference type="EMBL" id="KNE00929.1"/>
    </source>
</evidence>
<reference evidence="2" key="1">
    <citation type="journal article" date="2015" name="BMC Genomics">
        <title>Draft genome of a commonly misdiagnosed multidrug resistant pathogen Candida auris.</title>
        <authorList>
            <person name="Chatterjee S."/>
            <person name="Alampalli S.V."/>
            <person name="Nageshan R.K."/>
            <person name="Chettiar S.T."/>
            <person name="Joshi S."/>
            <person name="Tatu U.S."/>
        </authorList>
    </citation>
    <scope>NUCLEOTIDE SEQUENCE [LARGE SCALE GENOMIC DNA]</scope>
    <source>
        <strain evidence="2">6684</strain>
    </source>
</reference>
<comment type="caution">
    <text evidence="1">The sequence shown here is derived from an EMBL/GenBank/DDBJ whole genome shotgun (WGS) entry which is preliminary data.</text>
</comment>
<dbReference type="AlphaFoldDB" id="A0A0L0P3P1"/>
<gene>
    <name evidence="1" type="ORF">QG37_01800</name>
</gene>
<dbReference type="Proteomes" id="UP000037122">
    <property type="component" value="Unassembled WGS sequence"/>
</dbReference>
<sequence length="56" mass="6565">MEAFNCALGYERGKVAQNRQKLQFCYHSFRALGGEMRRSSAWYIVRHANKTLKEVI</sequence>
<evidence type="ECO:0000313" key="2">
    <source>
        <dbReference type="Proteomes" id="UP000037122"/>
    </source>
</evidence>
<proteinExistence type="predicted"/>
<dbReference type="EMBL" id="LGST01000016">
    <property type="protein sequence ID" value="KNE00929.1"/>
    <property type="molecule type" value="Genomic_DNA"/>
</dbReference>
<protein>
    <submittedName>
        <fullName evidence="1">Uncharacterized protein</fullName>
    </submittedName>
</protein>